<protein>
    <submittedName>
        <fullName evidence="2">Uncharacterized protein</fullName>
    </submittedName>
</protein>
<accession>A0A6J4SA80</accession>
<feature type="compositionally biased region" description="Low complexity" evidence="1">
    <location>
        <begin position="14"/>
        <end position="23"/>
    </location>
</feature>
<organism evidence="2">
    <name type="scientific">uncultured Sphingomonas sp</name>
    <dbReference type="NCBI Taxonomy" id="158754"/>
    <lineage>
        <taxon>Bacteria</taxon>
        <taxon>Pseudomonadati</taxon>
        <taxon>Pseudomonadota</taxon>
        <taxon>Alphaproteobacteria</taxon>
        <taxon>Sphingomonadales</taxon>
        <taxon>Sphingomonadaceae</taxon>
        <taxon>Sphingomonas</taxon>
        <taxon>environmental samples</taxon>
    </lineage>
</organism>
<proteinExistence type="predicted"/>
<evidence type="ECO:0000256" key="1">
    <source>
        <dbReference type="SAM" id="MobiDB-lite"/>
    </source>
</evidence>
<reference evidence="2" key="1">
    <citation type="submission" date="2020-02" db="EMBL/GenBank/DDBJ databases">
        <authorList>
            <person name="Meier V. D."/>
        </authorList>
    </citation>
    <scope>NUCLEOTIDE SEQUENCE</scope>
    <source>
        <strain evidence="2">AVDCRST_MAG09</strain>
    </source>
</reference>
<feature type="non-terminal residue" evidence="2">
    <location>
        <position position="37"/>
    </location>
</feature>
<feature type="non-terminal residue" evidence="2">
    <location>
        <position position="1"/>
    </location>
</feature>
<sequence length="37" mass="3835">CRGSRWGAAPCPPSSSAGTSAAPFGCSNVWKACWHQL</sequence>
<gene>
    <name evidence="2" type="ORF">AVDCRST_MAG09-724</name>
</gene>
<name>A0A6J4SA80_9SPHN</name>
<dbReference type="AlphaFoldDB" id="A0A6J4SA80"/>
<dbReference type="EMBL" id="CADCVZ010000001">
    <property type="protein sequence ID" value="CAA9489061.1"/>
    <property type="molecule type" value="Genomic_DNA"/>
</dbReference>
<evidence type="ECO:0000313" key="2">
    <source>
        <dbReference type="EMBL" id="CAA9489061.1"/>
    </source>
</evidence>
<feature type="region of interest" description="Disordered" evidence="1">
    <location>
        <begin position="1"/>
        <end position="24"/>
    </location>
</feature>